<feature type="compositionally biased region" description="Basic and acidic residues" evidence="1">
    <location>
        <begin position="1102"/>
        <end position="1120"/>
    </location>
</feature>
<dbReference type="GO" id="GO:0043291">
    <property type="term" value="C:RAVE complex"/>
    <property type="evidence" value="ECO:0007669"/>
    <property type="project" value="TreeGrafter"/>
</dbReference>
<dbReference type="PANTHER" id="PTHR13950:SF9">
    <property type="entry name" value="RABCONNECTIN-3A"/>
    <property type="match status" value="1"/>
</dbReference>
<feature type="compositionally biased region" description="Acidic residues" evidence="1">
    <location>
        <begin position="402"/>
        <end position="411"/>
    </location>
</feature>
<feature type="region of interest" description="Disordered" evidence="1">
    <location>
        <begin position="1102"/>
        <end position="1121"/>
    </location>
</feature>
<dbReference type="PANTHER" id="PTHR13950">
    <property type="entry name" value="RABCONNECTIN-RELATED"/>
    <property type="match status" value="1"/>
</dbReference>
<proteinExistence type="predicted"/>
<gene>
    <name evidence="3" type="ORF">TMSB3V08_LOCUS1984</name>
</gene>
<feature type="domain" description="RAVE complex protein Rav1 C-terminal" evidence="2">
    <location>
        <begin position="541"/>
        <end position="835"/>
    </location>
</feature>
<feature type="region of interest" description="Disordered" evidence="1">
    <location>
        <begin position="399"/>
        <end position="439"/>
    </location>
</feature>
<evidence type="ECO:0000313" key="3">
    <source>
        <dbReference type="EMBL" id="CAD7425063.1"/>
    </source>
</evidence>
<accession>A0A7R9E2C9</accession>
<sequence>MSIKSDSRGSQDLTYEYMKVELIAVLPPRRWMKLRKIDLLTADGLPPLPMQISWVRDGILVVGMDSEMHVYSQWKPDINKLRERGLALLHQESDEVQDTRNLRDEDLRTLAQETSQRRLATVSSMPHLSRVSSINLTMLDSKKKRGRLTAFIFLTPHLRELDSLNNLVAGAIVQADQISSADYMTDYGLFEASRIACPVLPQYHPKQLMELLNSGKIRWVKAILAHLVRCISGTCSVRQGTFQSGTDEESLVRQRGWSRSRTLSVSYVGAGIRTITIYRNFTRICLEGEWKTILETNLSTPDPDLNLDLLVIGSLVYCESIALDQATTETGTTSPLEQRGSTTAIPEELTLDYAEITSIPPLPLWTLLAADKETTGISVQMCDDHQDYNELFNGTIGAGDQSLDDILEDEPNSPGRRHDRRPSVNNERQGLSHFGPRQVSDRPHMLVVGHCRTLAGERSSSHGRLLSRLLTHTHLPGLSSLDQMHLLALADTVSTCNTDFAERFAIDAAKNAIAKENLSGMPEGEDMSTERTSRDTCLVLDSLDDCGLRFLMAMKHYNYLLRCLPIAQRTHFQRQGMGTNNVVWAFHSESEEELLGLIPSYAKGSPKWAMLKELGVGWWLRNHTMLKTCIEKVAKASYLVNEDPMDAAIFYLAMKKKSLVWGLYRSKRDERMTHFFANNFSEDRWRKAALKNAYALLGKQRFEHAAAFFLLAGALRDAIEVCLDKLEDFQLAMVIARLYEGELDSTPASLKRLLYEEILGCNKDGENQDLSRAHPDPFLRSMALWILKDHTGSLNTLLQSNTGSMHPQYCDDDKGDGPAANPNVFNFYVYLRTHPLLIRQYIASTAQDKRKAHTVVLAGFSYGGDTKAANPDKQLLLEDSITPLERQLYFTTAHAHFKAGCPALALEVLSKLPGKVMDPTGEDSPSLLNSPTKARVQDMQIDTGILAWENDSTATAPSKSNDVLFPCIKSPLQRQSAGIRTLDHLVNAHKQWVAAGYDVSQRCTLVGEVPGFKQRRHRLASDEPLFATVNDVSQELFLRTSEQSEHLVQLLYGLVVGVAEYVVSVGRTAEYRHTRGAQLLEPVYVLLVHRFGQVVDKESLEHARHDQTEQEASSKQDPVMKPHRSLWDGVDCKHAQRDDAYLIGGDWYDKFNLFCTVVLHKARVERYIDPPCCDICQTTNHLACARSKPKEAVLLLFVQLRREIEESG</sequence>
<protein>
    <recommendedName>
        <fullName evidence="2">RAVE complex protein Rav1 C-terminal domain-containing protein</fullName>
    </recommendedName>
</protein>
<name>A0A7R9E2C9_9NEOP</name>
<organism evidence="3">
    <name type="scientific">Timema monikensis</name>
    <dbReference type="NCBI Taxonomy" id="170555"/>
    <lineage>
        <taxon>Eukaryota</taxon>
        <taxon>Metazoa</taxon>
        <taxon>Ecdysozoa</taxon>
        <taxon>Arthropoda</taxon>
        <taxon>Hexapoda</taxon>
        <taxon>Insecta</taxon>
        <taxon>Pterygota</taxon>
        <taxon>Neoptera</taxon>
        <taxon>Polyneoptera</taxon>
        <taxon>Phasmatodea</taxon>
        <taxon>Timematodea</taxon>
        <taxon>Timematoidea</taxon>
        <taxon>Timematidae</taxon>
        <taxon>Timema</taxon>
    </lineage>
</organism>
<dbReference type="InterPro" id="IPR052208">
    <property type="entry name" value="DmX-like/RAVE_component"/>
</dbReference>
<dbReference type="GO" id="GO:0007035">
    <property type="term" value="P:vacuolar acidification"/>
    <property type="evidence" value="ECO:0007669"/>
    <property type="project" value="TreeGrafter"/>
</dbReference>
<evidence type="ECO:0000256" key="1">
    <source>
        <dbReference type="SAM" id="MobiDB-lite"/>
    </source>
</evidence>
<evidence type="ECO:0000259" key="2">
    <source>
        <dbReference type="Pfam" id="PF12234"/>
    </source>
</evidence>
<dbReference type="InterPro" id="IPR022033">
    <property type="entry name" value="Rav1p_C"/>
</dbReference>
<dbReference type="Pfam" id="PF12234">
    <property type="entry name" value="Rav1p_C"/>
    <property type="match status" value="1"/>
</dbReference>
<dbReference type="EMBL" id="OB792880">
    <property type="protein sequence ID" value="CAD7425063.1"/>
    <property type="molecule type" value="Genomic_DNA"/>
</dbReference>
<reference evidence="3" key="1">
    <citation type="submission" date="2020-11" db="EMBL/GenBank/DDBJ databases">
        <authorList>
            <person name="Tran Van P."/>
        </authorList>
    </citation>
    <scope>NUCLEOTIDE SEQUENCE</scope>
</reference>
<dbReference type="AlphaFoldDB" id="A0A7R9E2C9"/>